<sequence>MTEALRNYERLDTSNSRIAGYLADVQVRRGLAHACLGSGASAVVDVQAGIISYIRFASPSRLDHNYFGLARVLMIGADVLGAYGDPDVALAAAQTGVSWLITALQGGTVDPEAESTTAYLVGALSVEIEVLTTLFRSAETVNARSALTWLGAQPVTTLTGQRRAQSPCLSAATRGLEATVHELTRTDPAHRDLVELLLTHPIEPVCVPVFRTQPEQLIPAARTAGKAANSLFRSNPSAAMRLGLEAHYLLAFALERDLGLGSSSIGTAAGGLPRPQPGEFADIVTEWALLLRALANQFERAGDLPMGRDLRSWSARVSDH</sequence>
<keyword evidence="2" id="KW-1185">Reference proteome</keyword>
<organism evidence="1 2">
    <name type="scientific">Microlunatus ginsengisoli</name>
    <dbReference type="NCBI Taxonomy" id="363863"/>
    <lineage>
        <taxon>Bacteria</taxon>
        <taxon>Bacillati</taxon>
        <taxon>Actinomycetota</taxon>
        <taxon>Actinomycetes</taxon>
        <taxon>Propionibacteriales</taxon>
        <taxon>Propionibacteriaceae</taxon>
        <taxon>Microlunatus</taxon>
    </lineage>
</organism>
<reference evidence="2" key="1">
    <citation type="journal article" date="2019" name="Int. J. Syst. Evol. Microbiol.">
        <title>The Global Catalogue of Microorganisms (GCM) 10K type strain sequencing project: providing services to taxonomists for standard genome sequencing and annotation.</title>
        <authorList>
            <consortium name="The Broad Institute Genomics Platform"/>
            <consortium name="The Broad Institute Genome Sequencing Center for Infectious Disease"/>
            <person name="Wu L."/>
            <person name="Ma J."/>
        </authorList>
    </citation>
    <scope>NUCLEOTIDE SEQUENCE [LARGE SCALE GENOMIC DNA]</scope>
    <source>
        <strain evidence="2">JCM 16929</strain>
    </source>
</reference>
<gene>
    <name evidence="1" type="ORF">GCM10022236_01220</name>
</gene>
<dbReference type="Proteomes" id="UP001501490">
    <property type="component" value="Unassembled WGS sequence"/>
</dbReference>
<evidence type="ECO:0000313" key="2">
    <source>
        <dbReference type="Proteomes" id="UP001501490"/>
    </source>
</evidence>
<comment type="caution">
    <text evidence="1">The sequence shown here is derived from an EMBL/GenBank/DDBJ whole genome shotgun (WGS) entry which is preliminary data.</text>
</comment>
<proteinExistence type="predicted"/>
<protein>
    <submittedName>
        <fullName evidence="1">Uncharacterized protein</fullName>
    </submittedName>
</protein>
<evidence type="ECO:0000313" key="1">
    <source>
        <dbReference type="EMBL" id="GAA3603204.1"/>
    </source>
</evidence>
<name>A0ABP6ZCW7_9ACTN</name>
<dbReference type="EMBL" id="BAABAB010000002">
    <property type="protein sequence ID" value="GAA3603204.1"/>
    <property type="molecule type" value="Genomic_DNA"/>
</dbReference>
<accession>A0ABP6ZCW7</accession>